<keyword evidence="2" id="KW-0862">Zinc</keyword>
<evidence type="ECO:0000313" key="6">
    <source>
        <dbReference type="EMBL" id="EGG17068.1"/>
    </source>
</evidence>
<dbReference type="GO" id="GO:0044183">
    <property type="term" value="F:protein folding chaperone"/>
    <property type="evidence" value="ECO:0007669"/>
    <property type="project" value="TreeGrafter"/>
</dbReference>
<name>F4Q4W2_CACFS</name>
<gene>
    <name evidence="6" type="ORF">DFA_08050</name>
</gene>
<dbReference type="KEGG" id="dfa:DFA_08050"/>
<reference evidence="7" key="1">
    <citation type="journal article" date="2011" name="Genome Res.">
        <title>Phylogeny-wide analysis of social amoeba genomes highlights ancient origins for complex intercellular communication.</title>
        <authorList>
            <person name="Heidel A.J."/>
            <person name="Lawal H.M."/>
            <person name="Felder M."/>
            <person name="Schilde C."/>
            <person name="Helps N.R."/>
            <person name="Tunggal B."/>
            <person name="Rivero F."/>
            <person name="John U."/>
            <person name="Schleicher M."/>
            <person name="Eichinger L."/>
            <person name="Platzer M."/>
            <person name="Noegel A.A."/>
            <person name="Schaap P."/>
            <person name="Gloeckner G."/>
        </authorList>
    </citation>
    <scope>NUCLEOTIDE SEQUENCE [LARGE SCALE GENOMIC DNA]</scope>
    <source>
        <strain evidence="7">SH3</strain>
    </source>
</reference>
<keyword evidence="5" id="KW-0676">Redox-active center</keyword>
<dbReference type="SUPFAM" id="SSF118352">
    <property type="entry name" value="HSP33 redox switch-like"/>
    <property type="match status" value="1"/>
</dbReference>
<organism evidence="6 7">
    <name type="scientific">Cavenderia fasciculata</name>
    <name type="common">Slime mold</name>
    <name type="synonym">Dictyostelium fasciculatum</name>
    <dbReference type="NCBI Taxonomy" id="261658"/>
    <lineage>
        <taxon>Eukaryota</taxon>
        <taxon>Amoebozoa</taxon>
        <taxon>Evosea</taxon>
        <taxon>Eumycetozoa</taxon>
        <taxon>Dictyostelia</taxon>
        <taxon>Acytosteliales</taxon>
        <taxon>Cavenderiaceae</taxon>
        <taxon>Cavenderia</taxon>
    </lineage>
</organism>
<dbReference type="GO" id="GO:0042026">
    <property type="term" value="P:protein refolding"/>
    <property type="evidence" value="ECO:0007669"/>
    <property type="project" value="TreeGrafter"/>
</dbReference>
<dbReference type="Pfam" id="PF01430">
    <property type="entry name" value="HSP33"/>
    <property type="match status" value="1"/>
</dbReference>
<protein>
    <submittedName>
        <fullName evidence="6">Uncharacterized protein</fullName>
    </submittedName>
</protein>
<evidence type="ECO:0000256" key="4">
    <source>
        <dbReference type="ARBA" id="ARBA00023186"/>
    </source>
</evidence>
<dbReference type="EMBL" id="GL883021">
    <property type="protein sequence ID" value="EGG17068.1"/>
    <property type="molecule type" value="Genomic_DNA"/>
</dbReference>
<dbReference type="GO" id="GO:0051082">
    <property type="term" value="F:unfolded protein binding"/>
    <property type="evidence" value="ECO:0007669"/>
    <property type="project" value="InterPro"/>
</dbReference>
<dbReference type="OMA" id="ISADDCK"/>
<dbReference type="Gene3D" id="3.90.1280.10">
    <property type="entry name" value="HSP33 redox switch-like"/>
    <property type="match status" value="1"/>
</dbReference>
<dbReference type="AlphaFoldDB" id="F4Q4W2"/>
<dbReference type="Proteomes" id="UP000007797">
    <property type="component" value="Unassembled WGS sequence"/>
</dbReference>
<evidence type="ECO:0000256" key="1">
    <source>
        <dbReference type="ARBA" id="ARBA00022490"/>
    </source>
</evidence>
<evidence type="ECO:0000256" key="3">
    <source>
        <dbReference type="ARBA" id="ARBA00023157"/>
    </source>
</evidence>
<keyword evidence="7" id="KW-1185">Reference proteome</keyword>
<dbReference type="InterPro" id="IPR016153">
    <property type="entry name" value="Heat_shock_Hsp33_N"/>
</dbReference>
<evidence type="ECO:0000256" key="5">
    <source>
        <dbReference type="ARBA" id="ARBA00023284"/>
    </source>
</evidence>
<dbReference type="InterPro" id="IPR016154">
    <property type="entry name" value="Heat_shock_Hsp33_C"/>
</dbReference>
<keyword evidence="1" id="KW-0963">Cytoplasm</keyword>
<accession>F4Q4W2</accession>
<keyword evidence="4" id="KW-0143">Chaperone</keyword>
<dbReference type="PANTHER" id="PTHR30111:SF1">
    <property type="entry name" value="33 KDA CHAPERONIN"/>
    <property type="match status" value="1"/>
</dbReference>
<dbReference type="RefSeq" id="XP_004355552.1">
    <property type="nucleotide sequence ID" value="XM_004355499.1"/>
</dbReference>
<dbReference type="Gene3D" id="3.55.30.10">
    <property type="entry name" value="Hsp33 domain"/>
    <property type="match status" value="1"/>
</dbReference>
<sequence>MIKSLIFNDKSIRLLGSSSYSSFINYNRRYYCSNETAKLNNNNNNTSSSSISENTKEYLRKRDQVVNAHTDQLRIAIINTSKTASVAMKKHQLDEKPQYFSLLAKMMSGVSLCSSFLKDEERFKAQIKSRNLNPFYIYAESLKVGEVRGFLQETEAIDRQYSGKVMGEDDEPPNGVFQITKTLYGAKTPIESSVELVDYSIENEFALYFFLSEQIPSAIKLETRIGKDNNDCFSGGILVQTMPGTPDNIIQDVRNRIRDLSIEKELFQNSKTLEDIIQLIKPESDTSPLVIIGRTLVDFYCRCNITTFKNHIMSLGLHEVKSMKQDNHNEIRCYSCNTIHKLTDKDFSDMINILENKQE</sequence>
<evidence type="ECO:0000313" key="7">
    <source>
        <dbReference type="Proteomes" id="UP000007797"/>
    </source>
</evidence>
<evidence type="ECO:0000256" key="2">
    <source>
        <dbReference type="ARBA" id="ARBA00022833"/>
    </source>
</evidence>
<dbReference type="SUPFAM" id="SSF64397">
    <property type="entry name" value="Hsp33 domain"/>
    <property type="match status" value="1"/>
</dbReference>
<dbReference type="GO" id="GO:0005737">
    <property type="term" value="C:cytoplasm"/>
    <property type="evidence" value="ECO:0007669"/>
    <property type="project" value="InterPro"/>
</dbReference>
<proteinExistence type="predicted"/>
<dbReference type="GeneID" id="14869099"/>
<dbReference type="InterPro" id="IPR000397">
    <property type="entry name" value="Heat_shock_Hsp33"/>
</dbReference>
<keyword evidence="3" id="KW-1015">Disulfide bond</keyword>
<dbReference type="OrthoDB" id="550012at2759"/>
<dbReference type="PANTHER" id="PTHR30111">
    <property type="entry name" value="33 KDA CHAPERONIN"/>
    <property type="match status" value="1"/>
</dbReference>